<protein>
    <recommendedName>
        <fullName evidence="10">C2 domain-containing protein</fullName>
    </recommendedName>
</protein>
<dbReference type="InterPro" id="IPR035892">
    <property type="entry name" value="C2_domain_sf"/>
</dbReference>
<dbReference type="Pfam" id="PF00168">
    <property type="entry name" value="C2"/>
    <property type="match status" value="3"/>
</dbReference>
<evidence type="ECO:0000256" key="3">
    <source>
        <dbReference type="ARBA" id="ARBA00022692"/>
    </source>
</evidence>
<feature type="domain" description="C2" evidence="10">
    <location>
        <begin position="41"/>
        <end position="167"/>
    </location>
</feature>
<evidence type="ECO:0000256" key="8">
    <source>
        <dbReference type="SAM" id="MobiDB-lite"/>
    </source>
</evidence>
<evidence type="ECO:0000256" key="5">
    <source>
        <dbReference type="ARBA" id="ARBA00022837"/>
    </source>
</evidence>
<dbReference type="InterPro" id="IPR047259">
    <property type="entry name" value="QUIRKY-like"/>
</dbReference>
<dbReference type="PROSITE" id="PS50004">
    <property type="entry name" value="C2"/>
    <property type="match status" value="3"/>
</dbReference>
<accession>A0AAN9HPP7</accession>
<gene>
    <name evidence="11" type="ORF">RIF29_38423</name>
</gene>
<dbReference type="CDD" id="cd04019">
    <property type="entry name" value="C2C_MCTP_PRT_plant"/>
    <property type="match status" value="1"/>
</dbReference>
<proteinExistence type="inferred from homology"/>
<keyword evidence="6 9" id="KW-1133">Transmembrane helix</keyword>
<keyword evidence="7 9" id="KW-0472">Membrane</keyword>
<dbReference type="InterPro" id="IPR047258">
    <property type="entry name" value="C2C_MCTP_PRT_plant"/>
</dbReference>
<feature type="region of interest" description="Disordered" evidence="8">
    <location>
        <begin position="1"/>
        <end position="33"/>
    </location>
</feature>
<dbReference type="InterPro" id="IPR013583">
    <property type="entry name" value="MCTP_C"/>
</dbReference>
<dbReference type="GO" id="GO:0016020">
    <property type="term" value="C:membrane"/>
    <property type="evidence" value="ECO:0007669"/>
    <property type="project" value="UniProtKB-SubCell"/>
</dbReference>
<feature type="domain" description="C2" evidence="10">
    <location>
        <begin position="206"/>
        <end position="331"/>
    </location>
</feature>
<dbReference type="SUPFAM" id="SSF49562">
    <property type="entry name" value="C2 domain (Calcium/lipid-binding domain, CaLB)"/>
    <property type="match status" value="3"/>
</dbReference>
<evidence type="ECO:0000256" key="6">
    <source>
        <dbReference type="ARBA" id="ARBA00022989"/>
    </source>
</evidence>
<feature type="transmembrane region" description="Helical" evidence="9">
    <location>
        <begin position="738"/>
        <end position="767"/>
    </location>
</feature>
<dbReference type="InterPro" id="IPR047257">
    <property type="entry name" value="C2B_MCTP_PRT_plant"/>
</dbReference>
<sequence length="795" mass="90664">MANQNKNQNQNQSQKENQKQNKKQDDFSLKETTPNISAGRVISGDRLPTTFDLVEKMHFLFARVVKAKDLLQCSDSDSDDTCNPYVEVKLGTSMGTTRCMEKTSSPEWNQVFAFAKDRIQGSVIEIVVMDKVADSESGDEFMGRVVFGVSDAPMRVPPDSPLAPQWYRLEDKNGMKLQRELMVSVWMGTQADEAFPDAWHSDAAAGKNDERVAYTSSKVYISPRLWYLRVNVIQGQDLLLKNNNKSGGNTEIFIQAVLGNLALRSRPLNISPNPIWNEDLMFVAAEPFDEPLLISIEQGINNKHESLGNCVVPLKEVEKRIDARPPASMWYNLEKKPKDEEEEAKFAGRLNVRISLDGGYHVLDEATHYTSDLRPSSKYLSIPGIGVLELGILNAVGLSPMKKENRTDAYCVAKYGPKWVRTRTIVDSLGPNWNEQYTWEVYDPCTVITIVVFDNAHLQKEGKNAETAVDKRIGKVRIRLSTLETNRIYTHFYPLINLHAQGATKMGEIQLAVRFSCPSLLNVLQTYARPLLPRMHYISPLSIFQVDSLRNQAAAIITLRLRRAEPPLSKEVVEFMLDVRANVWSIRRGRAQFYRIVGLLNGLIFVSKKFHEIRSWKNSVWTTISYLIFLIVILYPRVVLPSIFFLLLLVGIWRYRTRPRYPSHMDMKLSHADTATTEELEEEFDPFPTKFSGDNLKKRYDRLRGISGRVLAVMGDLATQGERVQSLLSWRDPRATTLFVIFCLVAAIVTYLIPFRLLIFIFASYLLRPPMFRFDMPAVPQNFLRRMPAKSDGML</sequence>
<dbReference type="PANTHER" id="PTHR31425:SF41">
    <property type="entry name" value="ANTHRANILATE PHOSPHORIBOSYLTRANSFERASE-LIKE PROTEIN"/>
    <property type="match status" value="1"/>
</dbReference>
<organism evidence="11 12">
    <name type="scientific">Crotalaria pallida</name>
    <name type="common">Smooth rattlebox</name>
    <name type="synonym">Crotalaria striata</name>
    <dbReference type="NCBI Taxonomy" id="3830"/>
    <lineage>
        <taxon>Eukaryota</taxon>
        <taxon>Viridiplantae</taxon>
        <taxon>Streptophyta</taxon>
        <taxon>Embryophyta</taxon>
        <taxon>Tracheophyta</taxon>
        <taxon>Spermatophyta</taxon>
        <taxon>Magnoliopsida</taxon>
        <taxon>eudicotyledons</taxon>
        <taxon>Gunneridae</taxon>
        <taxon>Pentapetalae</taxon>
        <taxon>rosids</taxon>
        <taxon>fabids</taxon>
        <taxon>Fabales</taxon>
        <taxon>Fabaceae</taxon>
        <taxon>Papilionoideae</taxon>
        <taxon>50 kb inversion clade</taxon>
        <taxon>genistoids sensu lato</taxon>
        <taxon>core genistoids</taxon>
        <taxon>Crotalarieae</taxon>
        <taxon>Crotalaria</taxon>
    </lineage>
</organism>
<dbReference type="Gene3D" id="2.60.40.150">
    <property type="entry name" value="C2 domain"/>
    <property type="match status" value="3"/>
</dbReference>
<dbReference type="EMBL" id="JAYWIO010000008">
    <property type="protein sequence ID" value="KAK7243617.1"/>
    <property type="molecule type" value="Genomic_DNA"/>
</dbReference>
<evidence type="ECO:0000259" key="10">
    <source>
        <dbReference type="PROSITE" id="PS50004"/>
    </source>
</evidence>
<dbReference type="Pfam" id="PF08372">
    <property type="entry name" value="PRT_C"/>
    <property type="match status" value="1"/>
</dbReference>
<evidence type="ECO:0000256" key="1">
    <source>
        <dbReference type="ARBA" id="ARBA00004141"/>
    </source>
</evidence>
<comment type="similarity">
    <text evidence="2">Belongs to the MCTP family.</text>
</comment>
<dbReference type="PANTHER" id="PTHR31425">
    <property type="entry name" value="PHOSPHORIBOSYLANTHRANILATE TRANSFERASE ISOFORM 1"/>
    <property type="match status" value="1"/>
</dbReference>
<evidence type="ECO:0000256" key="4">
    <source>
        <dbReference type="ARBA" id="ARBA00022737"/>
    </source>
</evidence>
<comment type="subcellular location">
    <subcellularLocation>
        <location evidence="1">Membrane</location>
        <topology evidence="1">Multi-pass membrane protein</topology>
    </subcellularLocation>
</comment>
<feature type="domain" description="C2" evidence="10">
    <location>
        <begin position="369"/>
        <end position="493"/>
    </location>
</feature>
<keyword evidence="3 9" id="KW-0812">Transmembrane</keyword>
<dbReference type="SMART" id="SM00239">
    <property type="entry name" value="C2"/>
    <property type="match status" value="3"/>
</dbReference>
<feature type="compositionally biased region" description="Basic and acidic residues" evidence="8">
    <location>
        <begin position="16"/>
        <end position="29"/>
    </location>
</feature>
<evidence type="ECO:0000313" key="12">
    <source>
        <dbReference type="Proteomes" id="UP001372338"/>
    </source>
</evidence>
<dbReference type="Proteomes" id="UP001372338">
    <property type="component" value="Unassembled WGS sequence"/>
</dbReference>
<dbReference type="CDD" id="cd08378">
    <property type="entry name" value="C2B_MCTP_PRT_plant"/>
    <property type="match status" value="1"/>
</dbReference>
<evidence type="ECO:0000256" key="9">
    <source>
        <dbReference type="SAM" id="Phobius"/>
    </source>
</evidence>
<comment type="caution">
    <text evidence="11">The sequence shown here is derived from an EMBL/GenBank/DDBJ whole genome shotgun (WGS) entry which is preliminary data.</text>
</comment>
<dbReference type="CDD" id="cd08379">
    <property type="entry name" value="C2D_MCTP_PRT_plant"/>
    <property type="match status" value="1"/>
</dbReference>
<feature type="transmembrane region" description="Helical" evidence="9">
    <location>
        <begin position="623"/>
        <end position="650"/>
    </location>
</feature>
<evidence type="ECO:0000256" key="7">
    <source>
        <dbReference type="ARBA" id="ARBA00023136"/>
    </source>
</evidence>
<evidence type="ECO:0000256" key="2">
    <source>
        <dbReference type="ARBA" id="ARBA00007923"/>
    </source>
</evidence>
<keyword evidence="4" id="KW-0677">Repeat</keyword>
<dbReference type="InterPro" id="IPR000008">
    <property type="entry name" value="C2_dom"/>
</dbReference>
<keyword evidence="5" id="KW-0106">Calcium</keyword>
<dbReference type="InterPro" id="IPR047255">
    <property type="entry name" value="C2D_MCTP_PRT_plant"/>
</dbReference>
<name>A0AAN9HPP7_CROPI</name>
<dbReference type="FunFam" id="2.60.40.150:FF:000090">
    <property type="entry name" value="C2 domain-containing protein"/>
    <property type="match status" value="1"/>
</dbReference>
<reference evidence="11 12" key="1">
    <citation type="submission" date="2024-01" db="EMBL/GenBank/DDBJ databases">
        <title>The genomes of 5 underutilized Papilionoideae crops provide insights into root nodulation and disease resistanc.</title>
        <authorList>
            <person name="Yuan L."/>
        </authorList>
    </citation>
    <scope>NUCLEOTIDE SEQUENCE [LARGE SCALE GENOMIC DNA]</scope>
    <source>
        <strain evidence="11">ZHUSHIDOU_FW_LH</strain>
        <tissue evidence="11">Leaf</tissue>
    </source>
</reference>
<keyword evidence="12" id="KW-1185">Reference proteome</keyword>
<feature type="compositionally biased region" description="Low complexity" evidence="8">
    <location>
        <begin position="1"/>
        <end position="15"/>
    </location>
</feature>
<evidence type="ECO:0000313" key="11">
    <source>
        <dbReference type="EMBL" id="KAK7243617.1"/>
    </source>
</evidence>
<dbReference type="AlphaFoldDB" id="A0AAN9HPP7"/>